<dbReference type="AlphaFoldDB" id="A0A316KWJ3"/>
<dbReference type="InterPro" id="IPR011008">
    <property type="entry name" value="Dimeric_a/b-barrel"/>
</dbReference>
<dbReference type="Proteomes" id="UP000245762">
    <property type="component" value="Unassembled WGS sequence"/>
</dbReference>
<dbReference type="Pfam" id="PF03992">
    <property type="entry name" value="ABM"/>
    <property type="match status" value="1"/>
</dbReference>
<proteinExistence type="predicted"/>
<name>A0A316KWJ3_9FLAO</name>
<dbReference type="EMBL" id="QGEG01000002">
    <property type="protein sequence ID" value="PWL38006.1"/>
    <property type="molecule type" value="Genomic_DNA"/>
</dbReference>
<comment type="caution">
    <text evidence="2">The sequence shown here is derived from an EMBL/GenBank/DDBJ whole genome shotgun (WGS) entry which is preliminary data.</text>
</comment>
<reference evidence="2 3" key="1">
    <citation type="submission" date="2018-05" db="EMBL/GenBank/DDBJ databases">
        <title>Complete genome sequence of Flagellimonas aquimarina ECD12 isolated from seaweed Ecklonia cava.</title>
        <authorList>
            <person name="Choi S."/>
            <person name="Seong C."/>
        </authorList>
    </citation>
    <scope>NUCLEOTIDE SEQUENCE [LARGE SCALE GENOMIC DNA]</scope>
    <source>
        <strain evidence="2 3">ECD12</strain>
    </source>
</reference>
<evidence type="ECO:0000313" key="2">
    <source>
        <dbReference type="EMBL" id="PWL38006.1"/>
    </source>
</evidence>
<feature type="domain" description="ABM" evidence="1">
    <location>
        <begin position="1"/>
        <end position="65"/>
    </location>
</feature>
<protein>
    <recommendedName>
        <fullName evidence="1">ABM domain-containing protein</fullName>
    </recommendedName>
</protein>
<dbReference type="RefSeq" id="WP_109661574.1">
    <property type="nucleotide sequence ID" value="NZ_QGEG01000002.1"/>
</dbReference>
<dbReference type="InterPro" id="IPR007138">
    <property type="entry name" value="ABM_dom"/>
</dbReference>
<dbReference type="SUPFAM" id="SSF54909">
    <property type="entry name" value="Dimeric alpha+beta barrel"/>
    <property type="match status" value="1"/>
</dbReference>
<dbReference type="Gene3D" id="3.30.70.100">
    <property type="match status" value="1"/>
</dbReference>
<gene>
    <name evidence="2" type="ORF">DKG77_06860</name>
</gene>
<accession>A0A316KWJ3</accession>
<sequence length="100" mass="11797">MIIRIFKANIPKNLHDEFEVKFKEISVPIVNNYEGFISLEIARPTKWNSNEFIMISRWEKEGDLINFAGDRWNEAHIPKGMEKYIEKCSVSHYENIAIPL</sequence>
<evidence type="ECO:0000313" key="3">
    <source>
        <dbReference type="Proteomes" id="UP000245762"/>
    </source>
</evidence>
<keyword evidence="3" id="KW-1185">Reference proteome</keyword>
<dbReference type="OrthoDB" id="582415at2"/>
<organism evidence="2 3">
    <name type="scientific">Flagellimonas aquimarina</name>
    <dbReference type="NCBI Taxonomy" id="2201895"/>
    <lineage>
        <taxon>Bacteria</taxon>
        <taxon>Pseudomonadati</taxon>
        <taxon>Bacteroidota</taxon>
        <taxon>Flavobacteriia</taxon>
        <taxon>Flavobacteriales</taxon>
        <taxon>Flavobacteriaceae</taxon>
        <taxon>Flagellimonas</taxon>
    </lineage>
</organism>
<evidence type="ECO:0000259" key="1">
    <source>
        <dbReference type="Pfam" id="PF03992"/>
    </source>
</evidence>